<dbReference type="EMBL" id="JBHSUC010000030">
    <property type="protein sequence ID" value="MFC6363434.1"/>
    <property type="molecule type" value="Genomic_DNA"/>
</dbReference>
<name>A0ABW1VQW2_9GAMM</name>
<dbReference type="SUPFAM" id="SSF160272">
    <property type="entry name" value="Shew3726-like"/>
    <property type="match status" value="1"/>
</dbReference>
<dbReference type="Gene3D" id="3.30.160.140">
    <property type="entry name" value="Shew3726-like"/>
    <property type="match status" value="1"/>
</dbReference>
<evidence type="ECO:0000313" key="2">
    <source>
        <dbReference type="Proteomes" id="UP001596215"/>
    </source>
</evidence>
<sequence>MNQALQFPDREEWDEVRQAVCFPALYQGMQLHCAITAADLRHRFGEGQPLKLFRQHRWDIEDDMESRIIAGTDDDYGWFWLSSDR</sequence>
<dbReference type="InterPro" id="IPR036692">
    <property type="entry name" value="Shew3726-like_sf"/>
</dbReference>
<keyword evidence="2" id="KW-1185">Reference proteome</keyword>
<dbReference type="InterPro" id="IPR009962">
    <property type="entry name" value="DUF1488"/>
</dbReference>
<comment type="caution">
    <text evidence="1">The sequence shown here is derived from an EMBL/GenBank/DDBJ whole genome shotgun (WGS) entry which is preliminary data.</text>
</comment>
<dbReference type="RefSeq" id="WP_212709493.1">
    <property type="nucleotide sequence ID" value="NZ_BAAAFW010000089.1"/>
</dbReference>
<protein>
    <submittedName>
        <fullName evidence="1">DUF1488 domain-containing protein</fullName>
    </submittedName>
</protein>
<reference evidence="2" key="1">
    <citation type="journal article" date="2019" name="Int. J. Syst. Evol. Microbiol.">
        <title>The Global Catalogue of Microorganisms (GCM) 10K type strain sequencing project: providing services to taxonomists for standard genome sequencing and annotation.</title>
        <authorList>
            <consortium name="The Broad Institute Genomics Platform"/>
            <consortium name="The Broad Institute Genome Sequencing Center for Infectious Disease"/>
            <person name="Wu L."/>
            <person name="Ma J."/>
        </authorList>
    </citation>
    <scope>NUCLEOTIDE SEQUENCE [LARGE SCALE GENOMIC DNA]</scope>
    <source>
        <strain evidence="2">CGMCC 4.1530</strain>
    </source>
</reference>
<organism evidence="1 2">
    <name type="scientific">Tatumella punctata</name>
    <dbReference type="NCBI Taxonomy" id="399969"/>
    <lineage>
        <taxon>Bacteria</taxon>
        <taxon>Pseudomonadati</taxon>
        <taxon>Pseudomonadota</taxon>
        <taxon>Gammaproteobacteria</taxon>
        <taxon>Enterobacterales</taxon>
        <taxon>Erwiniaceae</taxon>
        <taxon>Tatumella</taxon>
    </lineage>
</organism>
<accession>A0ABW1VQW2</accession>
<dbReference type="Pfam" id="PF07369">
    <property type="entry name" value="DUF1488"/>
    <property type="match status" value="1"/>
</dbReference>
<evidence type="ECO:0000313" key="1">
    <source>
        <dbReference type="EMBL" id="MFC6363434.1"/>
    </source>
</evidence>
<dbReference type="Proteomes" id="UP001596215">
    <property type="component" value="Unassembled WGS sequence"/>
</dbReference>
<gene>
    <name evidence="1" type="ORF">ACFP73_15305</name>
</gene>
<proteinExistence type="predicted"/>